<protein>
    <recommendedName>
        <fullName evidence="4">HECT domain-containing protein</fullName>
    </recommendedName>
</protein>
<evidence type="ECO:0000313" key="5">
    <source>
        <dbReference type="EMBL" id="MED6285505.1"/>
    </source>
</evidence>
<dbReference type="PROSITE" id="PS50237">
    <property type="entry name" value="HECT"/>
    <property type="match status" value="1"/>
</dbReference>
<reference evidence="5 6" key="1">
    <citation type="submission" date="2021-06" db="EMBL/GenBank/DDBJ databases">
        <authorList>
            <person name="Palmer J.M."/>
        </authorList>
    </citation>
    <scope>NUCLEOTIDE SEQUENCE [LARGE SCALE GENOMIC DNA]</scope>
    <source>
        <strain evidence="5 6">CL_MEX2019</strain>
        <tissue evidence="5">Muscle</tissue>
    </source>
</reference>
<accession>A0ABU7EFD2</accession>
<comment type="caution">
    <text evidence="5">The sequence shown here is derived from an EMBL/GenBank/DDBJ whole genome shotgun (WGS) entry which is preliminary data.</text>
</comment>
<evidence type="ECO:0000313" key="6">
    <source>
        <dbReference type="Proteomes" id="UP001352852"/>
    </source>
</evidence>
<dbReference type="SUPFAM" id="SSF56204">
    <property type="entry name" value="Hect, E3 ligase catalytic domain"/>
    <property type="match status" value="1"/>
</dbReference>
<dbReference type="InterPro" id="IPR000569">
    <property type="entry name" value="HECT_dom"/>
</dbReference>
<dbReference type="Proteomes" id="UP001352852">
    <property type="component" value="Unassembled WGS sequence"/>
</dbReference>
<keyword evidence="6" id="KW-1185">Reference proteome</keyword>
<dbReference type="EMBL" id="JAHUTJ010053571">
    <property type="protein sequence ID" value="MED6285505.1"/>
    <property type="molecule type" value="Genomic_DNA"/>
</dbReference>
<proteinExistence type="predicted"/>
<dbReference type="Gene3D" id="3.90.1750.10">
    <property type="entry name" value="Hect, E3 ligase catalytic domains"/>
    <property type="match status" value="1"/>
</dbReference>
<evidence type="ECO:0000256" key="1">
    <source>
        <dbReference type="ARBA" id="ARBA00022679"/>
    </source>
</evidence>
<evidence type="ECO:0000259" key="4">
    <source>
        <dbReference type="PROSITE" id="PS50237"/>
    </source>
</evidence>
<sequence>MLSLCSVEFVSVQEILLEMPNKISIKQQCKFNIDSSAVWEGIVRGFQRLIFDPNSMISVKFSDNVGKNEEGVDLGGTRREFLRLLMETIASSTMFEGGENIKNVALNSTGIDFLFK</sequence>
<name>A0ABU7EFD2_9TELE</name>
<keyword evidence="2 3" id="KW-0833">Ubl conjugation pathway</keyword>
<feature type="domain" description="HECT" evidence="4">
    <location>
        <begin position="54"/>
        <end position="89"/>
    </location>
</feature>
<evidence type="ECO:0000256" key="2">
    <source>
        <dbReference type="ARBA" id="ARBA00022786"/>
    </source>
</evidence>
<gene>
    <name evidence="5" type="ORF">CHARACLAT_029989</name>
</gene>
<comment type="caution">
    <text evidence="3">Lacks conserved residue(s) required for the propagation of feature annotation.</text>
</comment>
<dbReference type="InterPro" id="IPR035983">
    <property type="entry name" value="Hect_E3_ubiquitin_ligase"/>
</dbReference>
<evidence type="ECO:0000256" key="3">
    <source>
        <dbReference type="PROSITE-ProRule" id="PRU00104"/>
    </source>
</evidence>
<keyword evidence="1" id="KW-0808">Transferase</keyword>
<organism evidence="5 6">
    <name type="scientific">Characodon lateralis</name>
    <dbReference type="NCBI Taxonomy" id="208331"/>
    <lineage>
        <taxon>Eukaryota</taxon>
        <taxon>Metazoa</taxon>
        <taxon>Chordata</taxon>
        <taxon>Craniata</taxon>
        <taxon>Vertebrata</taxon>
        <taxon>Euteleostomi</taxon>
        <taxon>Actinopterygii</taxon>
        <taxon>Neopterygii</taxon>
        <taxon>Teleostei</taxon>
        <taxon>Neoteleostei</taxon>
        <taxon>Acanthomorphata</taxon>
        <taxon>Ovalentaria</taxon>
        <taxon>Atherinomorphae</taxon>
        <taxon>Cyprinodontiformes</taxon>
        <taxon>Goodeidae</taxon>
        <taxon>Characodon</taxon>
    </lineage>
</organism>